<dbReference type="Pfam" id="PF01761">
    <property type="entry name" value="DHQ_synthase"/>
    <property type="match status" value="1"/>
</dbReference>
<dbReference type="InterPro" id="IPR016037">
    <property type="entry name" value="DHQ_synth_AroB"/>
</dbReference>
<keyword evidence="11 17" id="KW-0547">Nucleotide-binding</keyword>
<accession>A0ABP0EPX2</accession>
<dbReference type="InterPro" id="IPR050071">
    <property type="entry name" value="Dehydroquinate_synthase"/>
</dbReference>
<dbReference type="SUPFAM" id="SSF56796">
    <property type="entry name" value="Dehydroquinate synthase-like"/>
    <property type="match status" value="1"/>
</dbReference>
<keyword evidence="21" id="KW-1185">Reference proteome</keyword>
<feature type="binding site" evidence="17">
    <location>
        <begin position="106"/>
        <end position="110"/>
    </location>
    <ligand>
        <name>NAD(+)</name>
        <dbReference type="ChEBI" id="CHEBI:57540"/>
    </ligand>
</feature>
<evidence type="ECO:0000256" key="1">
    <source>
        <dbReference type="ARBA" id="ARBA00001393"/>
    </source>
</evidence>
<dbReference type="NCBIfam" id="TIGR01357">
    <property type="entry name" value="aroB"/>
    <property type="match status" value="1"/>
</dbReference>
<keyword evidence="12 17" id="KW-0862">Zinc</keyword>
<feature type="domain" description="3-dehydroquinate synthase N-terminal" evidence="18">
    <location>
        <begin position="68"/>
        <end position="179"/>
    </location>
</feature>
<evidence type="ECO:0000313" key="20">
    <source>
        <dbReference type="EMBL" id="CAK8053822.1"/>
    </source>
</evidence>
<feature type="binding site" evidence="17">
    <location>
        <begin position="130"/>
        <end position="131"/>
    </location>
    <ligand>
        <name>NAD(+)</name>
        <dbReference type="ChEBI" id="CHEBI:57540"/>
    </ligand>
</feature>
<evidence type="ECO:0000259" key="19">
    <source>
        <dbReference type="Pfam" id="PF24621"/>
    </source>
</evidence>
<dbReference type="CDD" id="cd08195">
    <property type="entry name" value="DHQS"/>
    <property type="match status" value="1"/>
</dbReference>
<keyword evidence="16 17" id="KW-0170">Cobalt</keyword>
<keyword evidence="9 17" id="KW-0028">Amino-acid biosynthesis</keyword>
<dbReference type="HAMAP" id="MF_00110">
    <property type="entry name" value="DHQ_synthase"/>
    <property type="match status" value="1"/>
</dbReference>
<feature type="binding site" evidence="17">
    <location>
        <position position="262"/>
    </location>
    <ligand>
        <name>Zn(2+)</name>
        <dbReference type="ChEBI" id="CHEBI:29105"/>
    </ligand>
</feature>
<evidence type="ECO:0000256" key="12">
    <source>
        <dbReference type="ARBA" id="ARBA00022833"/>
    </source>
</evidence>
<keyword evidence="13 17" id="KW-0520">NAD</keyword>
<evidence type="ECO:0000256" key="8">
    <source>
        <dbReference type="ARBA" id="ARBA00022490"/>
    </source>
</evidence>
<dbReference type="EC" id="4.2.3.4" evidence="6 17"/>
<evidence type="ECO:0000256" key="14">
    <source>
        <dbReference type="ARBA" id="ARBA00023141"/>
    </source>
</evidence>
<comment type="subcellular location">
    <subcellularLocation>
        <location evidence="3 17">Cytoplasm</location>
    </subcellularLocation>
</comment>
<evidence type="ECO:0000256" key="10">
    <source>
        <dbReference type="ARBA" id="ARBA00022723"/>
    </source>
</evidence>
<comment type="caution">
    <text evidence="20">The sequence shown here is derived from an EMBL/GenBank/DDBJ whole genome shotgun (WGS) entry which is preliminary data.</text>
</comment>
<evidence type="ECO:0000256" key="2">
    <source>
        <dbReference type="ARBA" id="ARBA00001911"/>
    </source>
</evidence>
<gene>
    <name evidence="17" type="primary">aroB</name>
    <name evidence="20" type="ORF">R54876_GBNLAHCA_00381</name>
</gene>
<dbReference type="PANTHER" id="PTHR43622">
    <property type="entry name" value="3-DEHYDROQUINATE SYNTHASE"/>
    <property type="match status" value="1"/>
</dbReference>
<comment type="caution">
    <text evidence="17">Lacks conserved residue(s) required for the propagation of feature annotation.</text>
</comment>
<evidence type="ECO:0000256" key="4">
    <source>
        <dbReference type="ARBA" id="ARBA00004661"/>
    </source>
</evidence>
<evidence type="ECO:0000256" key="3">
    <source>
        <dbReference type="ARBA" id="ARBA00004496"/>
    </source>
</evidence>
<keyword evidence="14 17" id="KW-0057">Aromatic amino acid biosynthesis</keyword>
<name>A0ABP0EPX2_9LACO</name>
<comment type="cofactor">
    <cofactor evidence="17">
        <name>Co(2+)</name>
        <dbReference type="ChEBI" id="CHEBI:48828"/>
    </cofactor>
    <cofactor evidence="17">
        <name>Zn(2+)</name>
        <dbReference type="ChEBI" id="CHEBI:29105"/>
    </cofactor>
    <text evidence="17">Binds 1 divalent metal cation per subunit. Can use either Co(2+) or Zn(2+).</text>
</comment>
<feature type="binding site" evidence="17">
    <location>
        <position position="143"/>
    </location>
    <ligand>
        <name>NAD(+)</name>
        <dbReference type="ChEBI" id="CHEBI:57540"/>
    </ligand>
</feature>
<evidence type="ECO:0000256" key="17">
    <source>
        <dbReference type="HAMAP-Rule" id="MF_00110"/>
    </source>
</evidence>
<proteinExistence type="inferred from homology"/>
<sequence length="352" mass="37974">MKTIPVQLKSKDYDILIGRGLRAQIGTEVAKVWSKRKIALVSDKNVAELYLKEVHQSLEDAGFDVLDLVVPAGESSKSLAQMGDLVQQMADAGFTRADGVLALGGGVVGDLAGFTAASYMRGIAFIQVATSLTAQVDSSVGGKTAVNLKEVKNIIGAFYQPDLVLVDPDFLDTLSDRDLVEGYGEVVKTSVLHGQDFFALTGKIKSVQDIREQAEELSIHSIRYKAKIVMADEKESGQRQFLNFGHTFGHAIELLSHGSLRHGEAVSIGMVMISQRFEAVGITEKGLTDEIAQRLAAVGLPIDSDLVGTPLFFKHIVNDKKNRGGILNLVAVKNVGEPVIVAKALDDMHDFV</sequence>
<evidence type="ECO:0000256" key="15">
    <source>
        <dbReference type="ARBA" id="ARBA00023239"/>
    </source>
</evidence>
<feature type="binding site" evidence="17">
    <location>
        <position position="152"/>
    </location>
    <ligand>
        <name>NAD(+)</name>
        <dbReference type="ChEBI" id="CHEBI:57540"/>
    </ligand>
</feature>
<dbReference type="Proteomes" id="UP001314241">
    <property type="component" value="Unassembled WGS sequence"/>
</dbReference>
<keyword evidence="15 17" id="KW-0456">Lyase</keyword>
<protein>
    <recommendedName>
        <fullName evidence="7 17">3-dehydroquinate synthase</fullName>
        <shortName evidence="17">DHQS</shortName>
        <ecNumber evidence="6 17">4.2.3.4</ecNumber>
    </recommendedName>
</protein>
<evidence type="ECO:0000313" key="21">
    <source>
        <dbReference type="Proteomes" id="UP001314241"/>
    </source>
</evidence>
<feature type="domain" description="3-dehydroquinate synthase C-terminal" evidence="19">
    <location>
        <begin position="182"/>
        <end position="322"/>
    </location>
</feature>
<comment type="pathway">
    <text evidence="4 17">Metabolic intermediate biosynthesis; chorismate biosynthesis; chorismate from D-erythrose 4-phosphate and phosphoenolpyruvate: step 2/7.</text>
</comment>
<evidence type="ECO:0000256" key="16">
    <source>
        <dbReference type="ARBA" id="ARBA00023285"/>
    </source>
</evidence>
<evidence type="ECO:0000256" key="5">
    <source>
        <dbReference type="ARBA" id="ARBA00005412"/>
    </source>
</evidence>
<dbReference type="EMBL" id="CAWVOH010000001">
    <property type="protein sequence ID" value="CAK8053822.1"/>
    <property type="molecule type" value="Genomic_DNA"/>
</dbReference>
<evidence type="ECO:0000256" key="7">
    <source>
        <dbReference type="ARBA" id="ARBA00017684"/>
    </source>
</evidence>
<evidence type="ECO:0000256" key="13">
    <source>
        <dbReference type="ARBA" id="ARBA00023027"/>
    </source>
</evidence>
<feature type="binding site" evidence="17">
    <location>
        <position position="185"/>
    </location>
    <ligand>
        <name>Zn(2+)</name>
        <dbReference type="ChEBI" id="CHEBI:29105"/>
    </ligand>
</feature>
<dbReference type="InterPro" id="IPR030963">
    <property type="entry name" value="DHQ_synth_fam"/>
</dbReference>
<reference evidence="20 21" key="1">
    <citation type="submission" date="2024-01" db="EMBL/GenBank/DDBJ databases">
        <authorList>
            <person name="Botero Cardona J."/>
        </authorList>
    </citation>
    <scope>NUCLEOTIDE SEQUENCE [LARGE SCALE GENOMIC DNA]</scope>
    <source>
        <strain evidence="20 21">LMG 33000</strain>
    </source>
</reference>
<dbReference type="Gene3D" id="1.20.1090.10">
    <property type="entry name" value="Dehydroquinate synthase-like - alpha domain"/>
    <property type="match status" value="1"/>
</dbReference>
<dbReference type="InterPro" id="IPR030960">
    <property type="entry name" value="DHQS/DOIS_N"/>
</dbReference>
<evidence type="ECO:0000259" key="18">
    <source>
        <dbReference type="Pfam" id="PF01761"/>
    </source>
</evidence>
<dbReference type="Gene3D" id="3.40.50.1970">
    <property type="match status" value="1"/>
</dbReference>
<comment type="catalytic activity">
    <reaction evidence="1 17">
        <text>7-phospho-2-dehydro-3-deoxy-D-arabino-heptonate = 3-dehydroquinate + phosphate</text>
        <dbReference type="Rhea" id="RHEA:21968"/>
        <dbReference type="ChEBI" id="CHEBI:32364"/>
        <dbReference type="ChEBI" id="CHEBI:43474"/>
        <dbReference type="ChEBI" id="CHEBI:58394"/>
        <dbReference type="EC" id="4.2.3.4"/>
    </reaction>
</comment>
<keyword evidence="10 17" id="KW-0479">Metal-binding</keyword>
<evidence type="ECO:0000256" key="9">
    <source>
        <dbReference type="ARBA" id="ARBA00022605"/>
    </source>
</evidence>
<dbReference type="InterPro" id="IPR056179">
    <property type="entry name" value="DHQS_C"/>
</dbReference>
<evidence type="ECO:0000256" key="6">
    <source>
        <dbReference type="ARBA" id="ARBA00013031"/>
    </source>
</evidence>
<comment type="similarity">
    <text evidence="5 17">Belongs to the sugar phosphate cyclases superfamily. Dehydroquinate synthase family.</text>
</comment>
<dbReference type="GO" id="GO:0003856">
    <property type="term" value="F:3-dehydroquinate synthase activity"/>
    <property type="evidence" value="ECO:0007669"/>
    <property type="project" value="UniProtKB-EC"/>
</dbReference>
<keyword evidence="8 17" id="KW-0963">Cytoplasm</keyword>
<dbReference type="PANTHER" id="PTHR43622:SF7">
    <property type="entry name" value="3-DEHYDROQUINATE SYNTHASE, CHLOROPLASTIC"/>
    <property type="match status" value="1"/>
</dbReference>
<feature type="binding site" evidence="17">
    <location>
        <begin position="170"/>
        <end position="173"/>
    </location>
    <ligand>
        <name>NAD(+)</name>
        <dbReference type="ChEBI" id="CHEBI:57540"/>
    </ligand>
</feature>
<dbReference type="Pfam" id="PF24621">
    <property type="entry name" value="DHQS_C"/>
    <property type="match status" value="1"/>
</dbReference>
<comment type="function">
    <text evidence="17">Catalyzes the conversion of 3-deoxy-D-arabino-heptulosonate 7-phosphate (DAHP) to dehydroquinate (DHQ).</text>
</comment>
<dbReference type="PIRSF" id="PIRSF001455">
    <property type="entry name" value="DHQ_synth"/>
    <property type="match status" value="1"/>
</dbReference>
<evidence type="ECO:0000256" key="11">
    <source>
        <dbReference type="ARBA" id="ARBA00022741"/>
    </source>
</evidence>
<organism evidence="20 21">
    <name type="scientific">Eupransor demetentiae</name>
    <dbReference type="NCBI Taxonomy" id="3109584"/>
    <lineage>
        <taxon>Bacteria</taxon>
        <taxon>Bacillati</taxon>
        <taxon>Bacillota</taxon>
        <taxon>Bacilli</taxon>
        <taxon>Lactobacillales</taxon>
        <taxon>Lactobacillaceae</taxon>
        <taxon>Eupransor</taxon>
    </lineage>
</organism>
<comment type="cofactor">
    <cofactor evidence="2 17">
        <name>NAD(+)</name>
        <dbReference type="ChEBI" id="CHEBI:57540"/>
    </cofactor>
</comment>
<dbReference type="RefSeq" id="WP_349641371.1">
    <property type="nucleotide sequence ID" value="NZ_CAWVOH010000001.1"/>
</dbReference>
<feature type="binding site" evidence="17">
    <location>
        <position position="246"/>
    </location>
    <ligand>
        <name>Zn(2+)</name>
        <dbReference type="ChEBI" id="CHEBI:29105"/>
    </ligand>
</feature>